<evidence type="ECO:0000256" key="2">
    <source>
        <dbReference type="ARBA" id="ARBA00022553"/>
    </source>
</evidence>
<reference evidence="4 5" key="1">
    <citation type="submission" date="2017-09" db="EMBL/GenBank/DDBJ databases">
        <title>Large-scale bioinformatics analysis of Bacillus genomes uncovers conserved roles of natural products in bacterial physiology.</title>
        <authorList>
            <consortium name="Agbiome Team Llc"/>
            <person name="Bleich R.M."/>
            <person name="Grubbs K.J."/>
            <person name="Santa Maria K.C."/>
            <person name="Allen S.E."/>
            <person name="Farag S."/>
            <person name="Shank E.A."/>
            <person name="Bowers A."/>
        </authorList>
    </citation>
    <scope>NUCLEOTIDE SEQUENCE [LARGE SCALE GENOMIC DNA]</scope>
    <source>
        <strain evidence="4 5">AFS067272</strain>
    </source>
</reference>
<name>A0AA44Q6U5_BACCE</name>
<dbReference type="Gene3D" id="1.10.1200.10">
    <property type="entry name" value="ACP-like"/>
    <property type="match status" value="1"/>
</dbReference>
<gene>
    <name evidence="4" type="ORF">COK38_22350</name>
</gene>
<protein>
    <submittedName>
        <fullName evidence="4">Acyl carrier protein</fullName>
    </submittedName>
</protein>
<dbReference type="Pfam" id="PF00550">
    <property type="entry name" value="PP-binding"/>
    <property type="match status" value="1"/>
</dbReference>
<evidence type="ECO:0000259" key="3">
    <source>
        <dbReference type="PROSITE" id="PS50075"/>
    </source>
</evidence>
<dbReference type="EMBL" id="NVBO01000276">
    <property type="protein sequence ID" value="PFR92622.1"/>
    <property type="molecule type" value="Genomic_DNA"/>
</dbReference>
<dbReference type="SUPFAM" id="SSF47336">
    <property type="entry name" value="ACP-like"/>
    <property type="match status" value="1"/>
</dbReference>
<dbReference type="Proteomes" id="UP000226357">
    <property type="component" value="Unassembled WGS sequence"/>
</dbReference>
<keyword evidence="2" id="KW-0597">Phosphoprotein</keyword>
<dbReference type="AlphaFoldDB" id="A0AA44Q6U5"/>
<evidence type="ECO:0000313" key="5">
    <source>
        <dbReference type="Proteomes" id="UP000226357"/>
    </source>
</evidence>
<accession>A0AA44Q6U5</accession>
<feature type="domain" description="Carrier" evidence="3">
    <location>
        <begin position="8"/>
        <end position="82"/>
    </location>
</feature>
<keyword evidence="1" id="KW-0596">Phosphopantetheine</keyword>
<dbReference type="InterPro" id="IPR036736">
    <property type="entry name" value="ACP-like_sf"/>
</dbReference>
<proteinExistence type="predicted"/>
<evidence type="ECO:0000256" key="1">
    <source>
        <dbReference type="ARBA" id="ARBA00022450"/>
    </source>
</evidence>
<dbReference type="InterPro" id="IPR006162">
    <property type="entry name" value="Ppantetheine_attach_site"/>
</dbReference>
<dbReference type="PROSITE" id="PS00012">
    <property type="entry name" value="PHOSPHOPANTETHEINE"/>
    <property type="match status" value="1"/>
</dbReference>
<organism evidence="4 5">
    <name type="scientific">Bacillus cereus</name>
    <dbReference type="NCBI Taxonomy" id="1396"/>
    <lineage>
        <taxon>Bacteria</taxon>
        <taxon>Bacillati</taxon>
        <taxon>Bacillota</taxon>
        <taxon>Bacilli</taxon>
        <taxon>Bacillales</taxon>
        <taxon>Bacillaceae</taxon>
        <taxon>Bacillus</taxon>
        <taxon>Bacillus cereus group</taxon>
    </lineage>
</organism>
<sequence>MMMGYNPMEVRKRTLEIIAELTEQEVENLDETSTLTDLGVDSLMALEIAVHLEREFDIFLSEEDLANIETIDDILDIYKGID</sequence>
<evidence type="ECO:0000313" key="4">
    <source>
        <dbReference type="EMBL" id="PFR92622.1"/>
    </source>
</evidence>
<dbReference type="PROSITE" id="PS50075">
    <property type="entry name" value="CARRIER"/>
    <property type="match status" value="1"/>
</dbReference>
<comment type="caution">
    <text evidence="4">The sequence shown here is derived from an EMBL/GenBank/DDBJ whole genome shotgun (WGS) entry which is preliminary data.</text>
</comment>
<dbReference type="InterPro" id="IPR009081">
    <property type="entry name" value="PP-bd_ACP"/>
</dbReference>